<reference evidence="1 2" key="1">
    <citation type="journal article" date="2019" name="Nat. Microbiol.">
        <title>Mediterranean grassland soil C-N compound turnover is dependent on rainfall and depth, and is mediated by genomically divergent microorganisms.</title>
        <authorList>
            <person name="Diamond S."/>
            <person name="Andeer P.F."/>
            <person name="Li Z."/>
            <person name="Crits-Christoph A."/>
            <person name="Burstein D."/>
            <person name="Anantharaman K."/>
            <person name="Lane K.R."/>
            <person name="Thomas B.C."/>
            <person name="Pan C."/>
            <person name="Northen T.R."/>
            <person name="Banfield J.F."/>
        </authorList>
    </citation>
    <scope>NUCLEOTIDE SEQUENCE [LARGE SCALE GENOMIC DNA]</scope>
    <source>
        <strain evidence="1">WS_3</strain>
    </source>
</reference>
<proteinExistence type="predicted"/>
<dbReference type="Proteomes" id="UP000320184">
    <property type="component" value="Unassembled WGS sequence"/>
</dbReference>
<organism evidence="1 2">
    <name type="scientific">Eiseniibacteriota bacterium</name>
    <dbReference type="NCBI Taxonomy" id="2212470"/>
    <lineage>
        <taxon>Bacteria</taxon>
        <taxon>Candidatus Eiseniibacteriota</taxon>
    </lineage>
</organism>
<accession>A0A538SJD0</accession>
<dbReference type="AlphaFoldDB" id="A0A538SJD0"/>
<name>A0A538SJD0_UNCEI</name>
<dbReference type="EMBL" id="VBOT01000071">
    <property type="protein sequence ID" value="TMQ51473.1"/>
    <property type="molecule type" value="Genomic_DNA"/>
</dbReference>
<sequence>MNPMTARVRLRDVIEAIDLPNQNWQSYLDPDTGEIVTLTDEGRELVREAELRHDTPGEQREELPSLEALELDRFLASVEQKIEAHRTS</sequence>
<comment type="caution">
    <text evidence="1">The sequence shown here is derived from an EMBL/GenBank/DDBJ whole genome shotgun (WGS) entry which is preliminary data.</text>
</comment>
<protein>
    <submittedName>
        <fullName evidence="1">Uncharacterized protein</fullName>
    </submittedName>
</protein>
<evidence type="ECO:0000313" key="2">
    <source>
        <dbReference type="Proteomes" id="UP000320184"/>
    </source>
</evidence>
<gene>
    <name evidence="1" type="ORF">E6K73_05785</name>
</gene>
<evidence type="ECO:0000313" key="1">
    <source>
        <dbReference type="EMBL" id="TMQ51473.1"/>
    </source>
</evidence>